<feature type="domain" description="TM7S3/TM198-like" evidence="8">
    <location>
        <begin position="134"/>
        <end position="336"/>
    </location>
</feature>
<feature type="transmembrane region" description="Helical" evidence="6">
    <location>
        <begin position="126"/>
        <end position="144"/>
    </location>
</feature>
<evidence type="ECO:0000256" key="1">
    <source>
        <dbReference type="ARBA" id="ARBA00004141"/>
    </source>
</evidence>
<evidence type="ECO:0000256" key="6">
    <source>
        <dbReference type="SAM" id="Phobius"/>
    </source>
</evidence>
<feature type="region of interest" description="Disordered" evidence="5">
    <location>
        <begin position="61"/>
        <end position="88"/>
    </location>
</feature>
<accession>A0A420HQQ0</accession>
<feature type="region of interest" description="Disordered" evidence="5">
    <location>
        <begin position="703"/>
        <end position="722"/>
    </location>
</feature>
<feature type="region of interest" description="Disordered" evidence="5">
    <location>
        <begin position="1022"/>
        <end position="1041"/>
    </location>
</feature>
<gene>
    <name evidence="9" type="ORF">OnM2_057021</name>
</gene>
<keyword evidence="4 6" id="KW-0472">Membrane</keyword>
<feature type="compositionally biased region" description="Low complexity" evidence="5">
    <location>
        <begin position="78"/>
        <end position="88"/>
    </location>
</feature>
<protein>
    <recommendedName>
        <fullName evidence="8">TM7S3/TM198-like domain-containing protein</fullName>
    </recommendedName>
</protein>
<evidence type="ECO:0000313" key="9">
    <source>
        <dbReference type="EMBL" id="RKF59765.1"/>
    </source>
</evidence>
<dbReference type="OrthoDB" id="102260at2759"/>
<evidence type="ECO:0000256" key="4">
    <source>
        <dbReference type="ARBA" id="ARBA00023136"/>
    </source>
</evidence>
<evidence type="ECO:0000259" key="8">
    <source>
        <dbReference type="Pfam" id="PF13886"/>
    </source>
</evidence>
<organism evidence="9 10">
    <name type="scientific">Erysiphe neolycopersici</name>
    <dbReference type="NCBI Taxonomy" id="212602"/>
    <lineage>
        <taxon>Eukaryota</taxon>
        <taxon>Fungi</taxon>
        <taxon>Dikarya</taxon>
        <taxon>Ascomycota</taxon>
        <taxon>Pezizomycotina</taxon>
        <taxon>Leotiomycetes</taxon>
        <taxon>Erysiphales</taxon>
        <taxon>Erysiphaceae</taxon>
        <taxon>Erysiphe</taxon>
    </lineage>
</organism>
<dbReference type="EMBL" id="MCFK01005759">
    <property type="protein sequence ID" value="RKF59765.1"/>
    <property type="molecule type" value="Genomic_DNA"/>
</dbReference>
<feature type="transmembrane region" description="Helical" evidence="6">
    <location>
        <begin position="156"/>
        <end position="176"/>
    </location>
</feature>
<feature type="region of interest" description="Disordered" evidence="5">
    <location>
        <begin position="640"/>
        <end position="694"/>
    </location>
</feature>
<feature type="region of interest" description="Disordered" evidence="5">
    <location>
        <begin position="390"/>
        <end position="416"/>
    </location>
</feature>
<keyword evidence="2 6" id="KW-0812">Transmembrane</keyword>
<dbReference type="AlphaFoldDB" id="A0A420HQQ0"/>
<keyword evidence="3 6" id="KW-1133">Transmembrane helix</keyword>
<dbReference type="InterPro" id="IPR025256">
    <property type="entry name" value="TM7S3/TM198-like_dom"/>
</dbReference>
<feature type="chain" id="PRO_5019577459" description="TM7S3/TM198-like domain-containing protein" evidence="7">
    <location>
        <begin position="25"/>
        <end position="1090"/>
    </location>
</feature>
<dbReference type="GO" id="GO:0016020">
    <property type="term" value="C:membrane"/>
    <property type="evidence" value="ECO:0007669"/>
    <property type="project" value="UniProtKB-SubCell"/>
</dbReference>
<dbReference type="STRING" id="212602.A0A420HQQ0"/>
<feature type="signal peptide" evidence="7">
    <location>
        <begin position="1"/>
        <end position="24"/>
    </location>
</feature>
<evidence type="ECO:0000256" key="7">
    <source>
        <dbReference type="SAM" id="SignalP"/>
    </source>
</evidence>
<sequence length="1090" mass="120408">MVFRSPYKMIAFQLVCLFVQLVSTDPLRRQLYRRLDTPSSTIASPLDALDAETAIFTPSIAGSTDRDETSYASSKIDPNAISTSSPSPSAVNSAMNGISTSSANLNSSGNSYNELTSTDLPIKPRITPGFAVAGIILIISGIVYGTTGIKNRWLHIYISSAYLAAIATTVLILYVINLPISDATQGAYVVAIIAAGAIFGAASILFSDLTEGLCCLLGGFTLSMWLLVLHPNGLLSGNSMIALITVITIGSFAASYSKYTRSYCHIFFISFGGATSIILGIDCFSRAGLKEFWAYLWALNPNLFPLEETSCPLTRGIRVETASILVISLAGIISQFKLWKIVQERRKKKLDEGLQVSRKIEEEEDNIGKKIIQETAKEKDQWEVVFRNEDKNHPLSTKSSRATNSMIQPTESSKTAVAPSLPIYTDKEFSSVHKGLEATNRGTIIVRVAQDIDKNKDHVSEITEYANPDTEEKAPQPDDQARLENQSLDSSSISSKKVPTSAVSPAPIVISLPFKIPESPNSLDSNRSSIGTKATIGDETLDDKIELSEHQLMMSNSRPKASRNSSTAPRPINLFGNCDSELGAKASVDPNVEGDKHLSYDVYMPRKLSIASAEATQNSLSPSSLESETPISKEVSELEIKEQHNIDESKNQLNLKATVEEPMSPRSSVSKTTEEERVEDPSSPKSSPPSITDSKLEINSQIPKNFPQNHHKSSSSISSSTNLQIKKITKDNLPSHVSKVFMSYRTNEWAKHLEYAEKPEIEDLEKYDLSSHSEFENVEKPVPVRIQELQQTSEIQHPPTLHSPSNKFYRQSGIATSESNLYSDSNNQSKEKIITNNSQGSLVSQHSLVPSYRVNRLSMAPSAHNNLRFEHSTDSRSTLIESSKGCNGLPQAHLNGARVRNSTLINQRSSIARNKGLYKRSSGVSILDPNSAVISQAGSSETGSTYNCPLLLENDETMSLSQRRDLIRQASIAAAANPNQSSHSMIYNTNQLRRMSTLPSSQTRQQKLAWWRASVRQDLQASLPPEDRIEQQRNKLRESQKLDELRRLAEERKKDAREEAWDDMMRSGEMLDAHREALRRLQHKANQKIS</sequence>
<dbReference type="Proteomes" id="UP000286134">
    <property type="component" value="Unassembled WGS sequence"/>
</dbReference>
<evidence type="ECO:0000256" key="5">
    <source>
        <dbReference type="SAM" id="MobiDB-lite"/>
    </source>
</evidence>
<feature type="compositionally biased region" description="Polar residues" evidence="5">
    <location>
        <begin position="394"/>
        <end position="415"/>
    </location>
</feature>
<evidence type="ECO:0000256" key="2">
    <source>
        <dbReference type="ARBA" id="ARBA00022692"/>
    </source>
</evidence>
<feature type="transmembrane region" description="Helical" evidence="6">
    <location>
        <begin position="235"/>
        <end position="254"/>
    </location>
</feature>
<dbReference type="Pfam" id="PF13886">
    <property type="entry name" value="TM7S3_TM198"/>
    <property type="match status" value="1"/>
</dbReference>
<dbReference type="PANTHER" id="PTHR39469">
    <property type="entry name" value="CHROMOSOME 1, WHOLE GENOME SHOTGUN SEQUENCE"/>
    <property type="match status" value="1"/>
</dbReference>
<feature type="compositionally biased region" description="Basic and acidic residues" evidence="5">
    <location>
        <begin position="470"/>
        <end position="482"/>
    </location>
</feature>
<proteinExistence type="predicted"/>
<keyword evidence="7" id="KW-0732">Signal</keyword>
<feature type="compositionally biased region" description="Basic and acidic residues" evidence="5">
    <location>
        <begin position="1025"/>
        <end position="1041"/>
    </location>
</feature>
<name>A0A420HQQ0_9PEZI</name>
<dbReference type="PANTHER" id="PTHR39469:SF1">
    <property type="entry name" value="DUF4203 DOMAIN-CONTAINING PROTEIN"/>
    <property type="match status" value="1"/>
</dbReference>
<feature type="transmembrane region" description="Helical" evidence="6">
    <location>
        <begin position="188"/>
        <end position="206"/>
    </location>
</feature>
<feature type="region of interest" description="Disordered" evidence="5">
    <location>
        <begin position="464"/>
        <end position="500"/>
    </location>
</feature>
<evidence type="ECO:0000256" key="3">
    <source>
        <dbReference type="ARBA" id="ARBA00022989"/>
    </source>
</evidence>
<comment type="subcellular location">
    <subcellularLocation>
        <location evidence="1">Membrane</location>
        <topology evidence="1">Multi-pass membrane protein</topology>
    </subcellularLocation>
</comment>
<comment type="caution">
    <text evidence="9">The sequence shown here is derived from an EMBL/GenBank/DDBJ whole genome shotgun (WGS) entry which is preliminary data.</text>
</comment>
<feature type="compositionally biased region" description="Basic and acidic residues" evidence="5">
    <location>
        <begin position="640"/>
        <end position="650"/>
    </location>
</feature>
<feature type="transmembrane region" description="Helical" evidence="6">
    <location>
        <begin position="266"/>
        <end position="289"/>
    </location>
</feature>
<feature type="transmembrane region" description="Helical" evidence="6">
    <location>
        <begin position="213"/>
        <end position="229"/>
    </location>
</feature>
<reference evidence="9 10" key="1">
    <citation type="journal article" date="2018" name="BMC Genomics">
        <title>Comparative genome analyses reveal sequence features reflecting distinct modes of host-adaptation between dicot and monocot powdery mildew.</title>
        <authorList>
            <person name="Wu Y."/>
            <person name="Ma X."/>
            <person name="Pan Z."/>
            <person name="Kale S.D."/>
            <person name="Song Y."/>
            <person name="King H."/>
            <person name="Zhang Q."/>
            <person name="Presley C."/>
            <person name="Deng X."/>
            <person name="Wei C.I."/>
            <person name="Xiao S."/>
        </authorList>
    </citation>
    <scope>NUCLEOTIDE SEQUENCE [LARGE SCALE GENOMIC DNA]</scope>
    <source>
        <strain evidence="9">UMSG2</strain>
    </source>
</reference>
<keyword evidence="10" id="KW-1185">Reference proteome</keyword>
<evidence type="ECO:0000313" key="10">
    <source>
        <dbReference type="Proteomes" id="UP000286134"/>
    </source>
</evidence>
<feature type="compositionally biased region" description="Basic and acidic residues" evidence="5">
    <location>
        <begin position="672"/>
        <end position="682"/>
    </location>
</feature>